<organism evidence="3 4">
    <name type="scientific">Euplotes crassus</name>
    <dbReference type="NCBI Taxonomy" id="5936"/>
    <lineage>
        <taxon>Eukaryota</taxon>
        <taxon>Sar</taxon>
        <taxon>Alveolata</taxon>
        <taxon>Ciliophora</taxon>
        <taxon>Intramacronucleata</taxon>
        <taxon>Spirotrichea</taxon>
        <taxon>Hypotrichia</taxon>
        <taxon>Euplotida</taxon>
        <taxon>Euplotidae</taxon>
        <taxon>Moneuplotes</taxon>
    </lineage>
</organism>
<dbReference type="PANTHER" id="PTHR38420:SF1">
    <property type="entry name" value="PUTATIVE (AFU_ORTHOLOGUE AFUA_5G14690)-RELATED"/>
    <property type="match status" value="1"/>
</dbReference>
<dbReference type="Pfam" id="PF09830">
    <property type="entry name" value="ATP_transf"/>
    <property type="match status" value="1"/>
</dbReference>
<proteinExistence type="predicted"/>
<evidence type="ECO:0000313" key="4">
    <source>
        <dbReference type="Proteomes" id="UP001295684"/>
    </source>
</evidence>
<dbReference type="Pfam" id="PF19327">
    <property type="entry name" value="Ap4A_phos_N"/>
    <property type="match status" value="1"/>
</dbReference>
<sequence>MDFLTKPIYILGLILLAYLWMKYKNFGKPCLTKYKQSEINSLRDRIDQQSQPWRNKDLRPLNTKKTLISEKGMKFTICEAIELVKMSPNATYGFRKNFSEKTNPFMGKLKENLVITHNLNEKHKLLLNRYPVIPKQLMIVAKASHFETQSNPLDFYDMEGVILTMKIIENPIVFFNGGQSAGASQPHKHIQVIPLESFDEVYGCHLHKKILEHKGCGNPETEEKIPGFDFKHQLQYFKKDFSKQLSGFGASQFQMSNQLLKIYKNILDNLGIKKKKLQHGTNVVITKTYMLVIVRNTFAHTDLRKDKDLPPYRPNTLCFLGLFYTRSEEQTKNSTKKGFMNILEQCCEKESEALESTQKFKED</sequence>
<dbReference type="GO" id="GO:0005524">
    <property type="term" value="F:ATP binding"/>
    <property type="evidence" value="ECO:0007669"/>
    <property type="project" value="InterPro"/>
</dbReference>
<evidence type="ECO:0000313" key="3">
    <source>
        <dbReference type="EMBL" id="CAI2368079.1"/>
    </source>
</evidence>
<dbReference type="AlphaFoldDB" id="A0AAD1X9F9"/>
<dbReference type="InterPro" id="IPR043171">
    <property type="entry name" value="Ap4A_phos1/2-like"/>
</dbReference>
<dbReference type="Gene3D" id="3.30.428.70">
    <property type="match status" value="1"/>
</dbReference>
<feature type="domain" description="Ap4A phosphorylase 1/2 N-terminal" evidence="2">
    <location>
        <begin position="38"/>
        <end position="197"/>
    </location>
</feature>
<evidence type="ECO:0000259" key="1">
    <source>
        <dbReference type="Pfam" id="PF09830"/>
    </source>
</evidence>
<dbReference type="InterPro" id="IPR019200">
    <property type="entry name" value="ATP_adenylylTrfase_C"/>
</dbReference>
<dbReference type="EMBL" id="CAMPGE010009205">
    <property type="protein sequence ID" value="CAI2368079.1"/>
    <property type="molecule type" value="Genomic_DNA"/>
</dbReference>
<accession>A0AAD1X9F9</accession>
<dbReference type="GO" id="GO:0003877">
    <property type="term" value="F:ATP:ADP adenylyltransferase activity"/>
    <property type="evidence" value="ECO:0007669"/>
    <property type="project" value="InterPro"/>
</dbReference>
<feature type="domain" description="ATP adenylyltransferase C-terminal" evidence="1">
    <location>
        <begin position="231"/>
        <end position="347"/>
    </location>
</feature>
<dbReference type="GO" id="GO:0009117">
    <property type="term" value="P:nucleotide metabolic process"/>
    <property type="evidence" value="ECO:0007669"/>
    <property type="project" value="InterPro"/>
</dbReference>
<reference evidence="3" key="1">
    <citation type="submission" date="2023-07" db="EMBL/GenBank/DDBJ databases">
        <authorList>
            <consortium name="AG Swart"/>
            <person name="Singh M."/>
            <person name="Singh A."/>
            <person name="Seah K."/>
            <person name="Emmerich C."/>
        </authorList>
    </citation>
    <scope>NUCLEOTIDE SEQUENCE</scope>
    <source>
        <strain evidence="3">DP1</strain>
    </source>
</reference>
<protein>
    <recommendedName>
        <fullName evidence="5">ATP adenylyltransferase</fullName>
    </recommendedName>
</protein>
<dbReference type="InterPro" id="IPR036265">
    <property type="entry name" value="HIT-like_sf"/>
</dbReference>
<dbReference type="InterPro" id="IPR009163">
    <property type="entry name" value="Ap4A_phos1/2"/>
</dbReference>
<name>A0AAD1X9F9_EUPCR</name>
<dbReference type="InterPro" id="IPR045759">
    <property type="entry name" value="Ap4A_phos1/2_N"/>
</dbReference>
<dbReference type="PANTHER" id="PTHR38420">
    <property type="entry name" value="AP-4-A PHOSPHORYLASE II"/>
    <property type="match status" value="1"/>
</dbReference>
<gene>
    <name evidence="3" type="ORF">ECRASSUSDP1_LOCUS9368</name>
</gene>
<keyword evidence="4" id="KW-1185">Reference proteome</keyword>
<evidence type="ECO:0000259" key="2">
    <source>
        <dbReference type="Pfam" id="PF19327"/>
    </source>
</evidence>
<evidence type="ECO:0008006" key="5">
    <source>
        <dbReference type="Google" id="ProtNLM"/>
    </source>
</evidence>
<dbReference type="SUPFAM" id="SSF54197">
    <property type="entry name" value="HIT-like"/>
    <property type="match status" value="1"/>
</dbReference>
<comment type="caution">
    <text evidence="3">The sequence shown here is derived from an EMBL/GenBank/DDBJ whole genome shotgun (WGS) entry which is preliminary data.</text>
</comment>
<dbReference type="Proteomes" id="UP001295684">
    <property type="component" value="Unassembled WGS sequence"/>
</dbReference>